<dbReference type="Gene3D" id="1.10.10.60">
    <property type="entry name" value="Homeodomain-like"/>
    <property type="match status" value="1"/>
</dbReference>
<dbReference type="PRINTS" id="PR01590">
    <property type="entry name" value="HTHFIS"/>
</dbReference>
<dbReference type="PROSITE" id="PS50887">
    <property type="entry name" value="GGDEF"/>
    <property type="match status" value="1"/>
</dbReference>
<dbReference type="Pfam" id="PF25601">
    <property type="entry name" value="AAA_lid_14"/>
    <property type="match status" value="1"/>
</dbReference>
<dbReference type="CDD" id="cd00009">
    <property type="entry name" value="AAA"/>
    <property type="match status" value="1"/>
</dbReference>
<dbReference type="InterPro" id="IPR003593">
    <property type="entry name" value="AAA+_ATPase"/>
</dbReference>
<dbReference type="SUPFAM" id="SSF55781">
    <property type="entry name" value="GAF domain-like"/>
    <property type="match status" value="1"/>
</dbReference>
<dbReference type="PANTHER" id="PTHR32071:SF121">
    <property type="entry name" value="SIGMA L-DEPENDENT TRANSCRIPTIONAL REGULATOR YQIR-RELATED"/>
    <property type="match status" value="1"/>
</dbReference>
<keyword evidence="4" id="KW-0238">DNA-binding</keyword>
<dbReference type="NCBIfam" id="TIGR00254">
    <property type="entry name" value="GGDEF"/>
    <property type="match status" value="1"/>
</dbReference>
<gene>
    <name evidence="8" type="ORF">ENV60_03220</name>
</gene>
<dbReference type="SUPFAM" id="SSF52540">
    <property type="entry name" value="P-loop containing nucleoside triphosphate hydrolases"/>
    <property type="match status" value="1"/>
</dbReference>
<dbReference type="GO" id="GO:0006355">
    <property type="term" value="P:regulation of DNA-templated transcription"/>
    <property type="evidence" value="ECO:0007669"/>
    <property type="project" value="InterPro"/>
</dbReference>
<feature type="domain" description="Sigma-54 factor interaction" evidence="6">
    <location>
        <begin position="371"/>
        <end position="600"/>
    </location>
</feature>
<dbReference type="Gene3D" id="3.40.50.300">
    <property type="entry name" value="P-loop containing nucleotide triphosphate hydrolases"/>
    <property type="match status" value="1"/>
</dbReference>
<accession>A0A7C4X8H7</accession>
<dbReference type="GO" id="GO:0005524">
    <property type="term" value="F:ATP binding"/>
    <property type="evidence" value="ECO:0007669"/>
    <property type="project" value="UniProtKB-KW"/>
</dbReference>
<dbReference type="InterPro" id="IPR027417">
    <property type="entry name" value="P-loop_NTPase"/>
</dbReference>
<dbReference type="InterPro" id="IPR002078">
    <property type="entry name" value="Sigma_54_int"/>
</dbReference>
<dbReference type="InterPro" id="IPR025944">
    <property type="entry name" value="Sigma_54_int_dom_CS"/>
</dbReference>
<dbReference type="GO" id="GO:0043565">
    <property type="term" value="F:sequence-specific DNA binding"/>
    <property type="evidence" value="ECO:0007669"/>
    <property type="project" value="InterPro"/>
</dbReference>
<dbReference type="PROSITE" id="PS50045">
    <property type="entry name" value="SIGMA54_INTERACT_4"/>
    <property type="match status" value="1"/>
</dbReference>
<dbReference type="PROSITE" id="PS00675">
    <property type="entry name" value="SIGMA54_INTERACT_1"/>
    <property type="match status" value="1"/>
</dbReference>
<reference evidence="8" key="1">
    <citation type="journal article" date="2020" name="mSystems">
        <title>Genome- and Community-Level Interaction Insights into Carbon Utilization and Element Cycling Functions of Hydrothermarchaeota in Hydrothermal Sediment.</title>
        <authorList>
            <person name="Zhou Z."/>
            <person name="Liu Y."/>
            <person name="Xu W."/>
            <person name="Pan J."/>
            <person name="Luo Z.H."/>
            <person name="Li M."/>
        </authorList>
    </citation>
    <scope>NUCLEOTIDE SEQUENCE [LARGE SCALE GENOMIC DNA]</scope>
    <source>
        <strain evidence="8">SpSt-774</strain>
    </source>
</reference>
<dbReference type="Pfam" id="PF02954">
    <property type="entry name" value="HTH_8"/>
    <property type="match status" value="1"/>
</dbReference>
<dbReference type="CDD" id="cd01949">
    <property type="entry name" value="GGDEF"/>
    <property type="match status" value="1"/>
</dbReference>
<dbReference type="InterPro" id="IPR058031">
    <property type="entry name" value="AAA_lid_NorR"/>
</dbReference>
<proteinExistence type="predicted"/>
<dbReference type="AlphaFoldDB" id="A0A7C4X8H7"/>
<evidence type="ECO:0000259" key="7">
    <source>
        <dbReference type="PROSITE" id="PS50887"/>
    </source>
</evidence>
<name>A0A7C4X8H7_UNCW3</name>
<dbReference type="Pfam" id="PF00990">
    <property type="entry name" value="GGDEF"/>
    <property type="match status" value="1"/>
</dbReference>
<dbReference type="InterPro" id="IPR025662">
    <property type="entry name" value="Sigma_54_int_dom_ATP-bd_1"/>
</dbReference>
<dbReference type="SMART" id="SM00382">
    <property type="entry name" value="AAA"/>
    <property type="match status" value="1"/>
</dbReference>
<dbReference type="InterPro" id="IPR043128">
    <property type="entry name" value="Rev_trsase/Diguanyl_cyclase"/>
</dbReference>
<dbReference type="SUPFAM" id="SSF46689">
    <property type="entry name" value="Homeodomain-like"/>
    <property type="match status" value="1"/>
</dbReference>
<dbReference type="InterPro" id="IPR003018">
    <property type="entry name" value="GAF"/>
</dbReference>
<dbReference type="SUPFAM" id="SSF55073">
    <property type="entry name" value="Nucleotide cyclase"/>
    <property type="match status" value="1"/>
</dbReference>
<dbReference type="EMBL" id="DTGZ01000058">
    <property type="protein sequence ID" value="HGV97292.1"/>
    <property type="molecule type" value="Genomic_DNA"/>
</dbReference>
<dbReference type="InterPro" id="IPR029016">
    <property type="entry name" value="GAF-like_dom_sf"/>
</dbReference>
<dbReference type="Pfam" id="PF00158">
    <property type="entry name" value="Sigma54_activat"/>
    <property type="match status" value="1"/>
</dbReference>
<dbReference type="Gene3D" id="3.30.70.270">
    <property type="match status" value="1"/>
</dbReference>
<dbReference type="FunFam" id="3.30.70.270:FF:000001">
    <property type="entry name" value="Diguanylate cyclase domain protein"/>
    <property type="match status" value="1"/>
</dbReference>
<keyword evidence="2" id="KW-0067">ATP-binding</keyword>
<evidence type="ECO:0000256" key="3">
    <source>
        <dbReference type="ARBA" id="ARBA00023015"/>
    </source>
</evidence>
<feature type="domain" description="GGDEF" evidence="7">
    <location>
        <begin position="225"/>
        <end position="359"/>
    </location>
</feature>
<dbReference type="Gene3D" id="3.30.450.40">
    <property type="match status" value="1"/>
</dbReference>
<evidence type="ECO:0000256" key="1">
    <source>
        <dbReference type="ARBA" id="ARBA00022741"/>
    </source>
</evidence>
<evidence type="ECO:0000256" key="5">
    <source>
        <dbReference type="ARBA" id="ARBA00023163"/>
    </source>
</evidence>
<dbReference type="SMART" id="SM00065">
    <property type="entry name" value="GAF"/>
    <property type="match status" value="1"/>
</dbReference>
<evidence type="ECO:0000313" key="8">
    <source>
        <dbReference type="EMBL" id="HGV97292.1"/>
    </source>
</evidence>
<organism evidence="8">
    <name type="scientific">candidate division WOR-3 bacterium</name>
    <dbReference type="NCBI Taxonomy" id="2052148"/>
    <lineage>
        <taxon>Bacteria</taxon>
        <taxon>Bacteria division WOR-3</taxon>
    </lineage>
</organism>
<dbReference type="InterPro" id="IPR029787">
    <property type="entry name" value="Nucleotide_cyclase"/>
</dbReference>
<dbReference type="InterPro" id="IPR000160">
    <property type="entry name" value="GGDEF_dom"/>
</dbReference>
<dbReference type="PROSITE" id="PS00688">
    <property type="entry name" value="SIGMA54_INTERACT_3"/>
    <property type="match status" value="1"/>
</dbReference>
<protein>
    <submittedName>
        <fullName evidence="8">Diguanylate cyclase</fullName>
    </submittedName>
</protein>
<dbReference type="FunFam" id="3.40.50.300:FF:000006">
    <property type="entry name" value="DNA-binding transcriptional regulator NtrC"/>
    <property type="match status" value="1"/>
</dbReference>
<dbReference type="Pfam" id="PF13185">
    <property type="entry name" value="GAF_2"/>
    <property type="match status" value="1"/>
</dbReference>
<comment type="caution">
    <text evidence="8">The sequence shown here is derived from an EMBL/GenBank/DDBJ whole genome shotgun (WGS) entry which is preliminary data.</text>
</comment>
<dbReference type="PANTHER" id="PTHR32071">
    <property type="entry name" value="TRANSCRIPTIONAL REGULATORY PROTEIN"/>
    <property type="match status" value="1"/>
</dbReference>
<dbReference type="Gene3D" id="1.10.8.60">
    <property type="match status" value="1"/>
</dbReference>
<dbReference type="SMART" id="SM00267">
    <property type="entry name" value="GGDEF"/>
    <property type="match status" value="1"/>
</dbReference>
<dbReference type="InterPro" id="IPR009057">
    <property type="entry name" value="Homeodomain-like_sf"/>
</dbReference>
<evidence type="ECO:0000256" key="4">
    <source>
        <dbReference type="ARBA" id="ARBA00023125"/>
    </source>
</evidence>
<evidence type="ECO:0000256" key="2">
    <source>
        <dbReference type="ARBA" id="ARBA00022840"/>
    </source>
</evidence>
<dbReference type="InterPro" id="IPR025943">
    <property type="entry name" value="Sigma_54_int_dom_ATP-bd_2"/>
</dbReference>
<keyword evidence="1" id="KW-0547">Nucleotide-binding</keyword>
<evidence type="ECO:0000259" key="6">
    <source>
        <dbReference type="PROSITE" id="PS50045"/>
    </source>
</evidence>
<dbReference type="InterPro" id="IPR002197">
    <property type="entry name" value="HTH_Fis"/>
</dbReference>
<keyword evidence="3" id="KW-0805">Transcription regulation</keyword>
<sequence>MKDNDIIDRYIEKIDKLKEDSVLKKEDKDLSYIEKLIDLTCSFSRVENFTELLEAIVETAMSITKAERGFLMLFRKEGHLEFKVAKNINKETLESDDFSISRSIVNQVAETGQSIFLTDIYKEEKFKAQKSILELGLRMAMCVPLKVKGRLLGLIYVDSHSITETFTPLERKLFEAFAAQASILIENLELYETSIHDFLTGLYNYGFLNLRLDQEISRVIRYRKGTLSLMMIDIDNFKMINDTYGHFFGNALLTKVGEIIGKNVRKMDIPARYGGDEFAILMPETRAEDAVELAERLLRAVKSQPVEFEKKKISISLSIGISSFPAERILDSSGVIVEADHALYLSKQKGGNAVSVYACKGGEEITYENILVGVSKSLEEIKNSISTIAPTDANILISGETGTGKELVARLIHQRSLRKDKPFITVNCGAIPENLLESELFGYEKGAFTGAYMQHKGKFELANGGTIFFDEIGEMPLHLQVKILRAIENKEIDRIGGKSALKVDVRVIAATNKNLEEEMKKGNFREDLFYRLNVLHLHLSPLRERPEDIEPIASHFLSIFSKKYRKRIKGFTKRCIEAMVAHPWPGNVRQLIHAIERAVIMSEGEYITDGALGVAREEIESVESLKQFRENYEKKFIQRVLNRHRNNISKTAQELGISRKTLRDLIKRYQLV</sequence>
<dbReference type="PROSITE" id="PS00676">
    <property type="entry name" value="SIGMA54_INTERACT_2"/>
    <property type="match status" value="1"/>
</dbReference>
<keyword evidence="5" id="KW-0804">Transcription</keyword>